<dbReference type="InterPro" id="IPR036097">
    <property type="entry name" value="HisK_dim/P_sf"/>
</dbReference>
<dbReference type="Gene3D" id="1.20.120.160">
    <property type="entry name" value="HPT domain"/>
    <property type="match status" value="1"/>
</dbReference>
<dbReference type="InterPro" id="IPR036641">
    <property type="entry name" value="HPT_dom_sf"/>
</dbReference>
<protein>
    <submittedName>
        <fullName evidence="5">Signal transduction histidine kinase-like protein</fullName>
    </submittedName>
</protein>
<dbReference type="PANTHER" id="PTHR43395">
    <property type="entry name" value="SENSOR HISTIDINE KINASE CHEA"/>
    <property type="match status" value="1"/>
</dbReference>
<evidence type="ECO:0000313" key="5">
    <source>
        <dbReference type="EMBL" id="PWK57727.1"/>
    </source>
</evidence>
<keyword evidence="2" id="KW-0597">Phosphoprotein</keyword>
<feature type="modified residue" description="Phosphohistidine" evidence="2">
    <location>
        <position position="48"/>
    </location>
</feature>
<dbReference type="Gene3D" id="1.10.287.560">
    <property type="entry name" value="Histidine kinase CheA-like, homodimeric domain"/>
    <property type="match status" value="1"/>
</dbReference>
<dbReference type="RefSeq" id="WP_241239659.1">
    <property type="nucleotide sequence ID" value="NZ_CP034588.1"/>
</dbReference>
<keyword evidence="6" id="KW-1185">Reference proteome</keyword>
<reference evidence="5 6" key="1">
    <citation type="submission" date="2018-05" db="EMBL/GenBank/DDBJ databases">
        <title>Genomic Encyclopedia of Type Strains, Phase IV (KMG-IV): sequencing the most valuable type-strain genomes for metagenomic binning, comparative biology and taxonomic classification.</title>
        <authorList>
            <person name="Goeker M."/>
        </authorList>
    </citation>
    <scope>NUCLEOTIDE SEQUENCE [LARGE SCALE GENOMIC DNA]</scope>
    <source>
        <strain evidence="5 6">DSM 103371</strain>
    </source>
</reference>
<evidence type="ECO:0000259" key="4">
    <source>
        <dbReference type="PROSITE" id="PS50894"/>
    </source>
</evidence>
<dbReference type="SUPFAM" id="SSF47226">
    <property type="entry name" value="Histidine-containing phosphotransfer domain, HPT domain"/>
    <property type="match status" value="1"/>
</dbReference>
<name>A0A316GRS6_9RHOB</name>
<gene>
    <name evidence="5" type="ORF">C8D95_102374</name>
</gene>
<dbReference type="SMART" id="SM01231">
    <property type="entry name" value="H-kinase_dim"/>
    <property type="match status" value="1"/>
</dbReference>
<dbReference type="Pfam" id="PF02895">
    <property type="entry name" value="H-kinase_dim"/>
    <property type="match status" value="1"/>
</dbReference>
<dbReference type="InterPro" id="IPR037006">
    <property type="entry name" value="CheA-like_homodim_sf"/>
</dbReference>
<dbReference type="Proteomes" id="UP000245390">
    <property type="component" value="Unassembled WGS sequence"/>
</dbReference>
<evidence type="ECO:0000313" key="6">
    <source>
        <dbReference type="Proteomes" id="UP000245390"/>
    </source>
</evidence>
<comment type="caution">
    <text evidence="5">The sequence shown here is derived from an EMBL/GenBank/DDBJ whole genome shotgun (WGS) entry which is preliminary data.</text>
</comment>
<feature type="region of interest" description="Disordered" evidence="3">
    <location>
        <begin position="295"/>
        <end position="316"/>
    </location>
</feature>
<keyword evidence="1" id="KW-0902">Two-component regulatory system</keyword>
<dbReference type="EMBL" id="QGGV01000002">
    <property type="protein sequence ID" value="PWK57727.1"/>
    <property type="molecule type" value="Genomic_DNA"/>
</dbReference>
<keyword evidence="5" id="KW-0418">Kinase</keyword>
<dbReference type="SMART" id="SM00073">
    <property type="entry name" value="HPT"/>
    <property type="match status" value="1"/>
</dbReference>
<dbReference type="GO" id="GO:0006935">
    <property type="term" value="P:chemotaxis"/>
    <property type="evidence" value="ECO:0007669"/>
    <property type="project" value="InterPro"/>
</dbReference>
<proteinExistence type="predicted"/>
<feature type="domain" description="HPt" evidence="4">
    <location>
        <begin position="1"/>
        <end position="105"/>
    </location>
</feature>
<dbReference type="GO" id="GO:0000155">
    <property type="term" value="F:phosphorelay sensor kinase activity"/>
    <property type="evidence" value="ECO:0007669"/>
    <property type="project" value="InterPro"/>
</dbReference>
<sequence>MSDPMQEIMASFFVECEELHEALVDALQTMADGESDVETINVAFRAVHSIKGGAGAFGLNELVEFAHQFETVMDACRSGALVPDDALHALFLRCADMLSDLIRCSRDGEEIDSGTSAALIAELSGYAGGPGHDEPAPVIDFQPMTLDLLDLGGGLDVLPDLPLLDAIEPDPAAVGVTVEFRPEGELYESGNEPLFLLKTLADLGPCEIDCAFAPPETIQDLDRPGGRLTWTIRIGGDATPAAVQEVFEFAEGLCHLKVMSSGGPALPVLERTLDDMEDDDDEALAAPPPLAQIPAAREARSEPRAAAPQPKTSPTVRVDLDRIERLVNLVGELVINQAMLSQSIAEQNIAPNSPVSAGLDEFMQLTRNI</sequence>
<dbReference type="CDD" id="cd00088">
    <property type="entry name" value="HPT"/>
    <property type="match status" value="1"/>
</dbReference>
<dbReference type="InterPro" id="IPR008207">
    <property type="entry name" value="Sig_transdc_His_kin_Hpt_dom"/>
</dbReference>
<organism evidence="5 6">
    <name type="scientific">Silicimonas algicola</name>
    <dbReference type="NCBI Taxonomy" id="1826607"/>
    <lineage>
        <taxon>Bacteria</taxon>
        <taxon>Pseudomonadati</taxon>
        <taxon>Pseudomonadota</taxon>
        <taxon>Alphaproteobacteria</taxon>
        <taxon>Rhodobacterales</taxon>
        <taxon>Paracoccaceae</taxon>
    </lineage>
</organism>
<dbReference type="Pfam" id="PF01627">
    <property type="entry name" value="Hpt"/>
    <property type="match status" value="1"/>
</dbReference>
<evidence type="ECO:0000256" key="1">
    <source>
        <dbReference type="ARBA" id="ARBA00023012"/>
    </source>
</evidence>
<dbReference type="SUPFAM" id="SSF47384">
    <property type="entry name" value="Homodimeric domain of signal transducing histidine kinase"/>
    <property type="match status" value="1"/>
</dbReference>
<dbReference type="PROSITE" id="PS50894">
    <property type="entry name" value="HPT"/>
    <property type="match status" value="1"/>
</dbReference>
<dbReference type="AlphaFoldDB" id="A0A316GRS6"/>
<evidence type="ECO:0000256" key="2">
    <source>
        <dbReference type="PROSITE-ProRule" id="PRU00110"/>
    </source>
</evidence>
<evidence type="ECO:0000256" key="3">
    <source>
        <dbReference type="SAM" id="MobiDB-lite"/>
    </source>
</evidence>
<dbReference type="PANTHER" id="PTHR43395:SF10">
    <property type="entry name" value="CHEMOTAXIS PROTEIN CHEA"/>
    <property type="match status" value="1"/>
</dbReference>
<dbReference type="InterPro" id="IPR004105">
    <property type="entry name" value="CheA-like_dim"/>
</dbReference>
<dbReference type="GO" id="GO:0005737">
    <property type="term" value="C:cytoplasm"/>
    <property type="evidence" value="ECO:0007669"/>
    <property type="project" value="InterPro"/>
</dbReference>
<keyword evidence="5" id="KW-0808">Transferase</keyword>
<dbReference type="InterPro" id="IPR051315">
    <property type="entry name" value="Bact_Chemotaxis_CheA"/>
</dbReference>
<accession>A0A316GRS6</accession>